<comment type="caution">
    <text evidence="1">The sequence shown here is derived from an EMBL/GenBank/DDBJ whole genome shotgun (WGS) entry which is preliminary data.</text>
</comment>
<dbReference type="AlphaFoldDB" id="A0A2K3KB28"/>
<sequence>AAAFVAEADTRAVHACLTTTVAAAGAHALTLGPVVARVADVAGGEALCGEAVLAIVDRLIRAGDRCSLQVGVDADLEAIVAGQNAALSGDALVVAVDLAVRGIDAAADLARAH</sequence>
<dbReference type="Proteomes" id="UP000236291">
    <property type="component" value="Unassembled WGS sequence"/>
</dbReference>
<name>A0A2K3KB28_TRIPR</name>
<feature type="non-terminal residue" evidence="1">
    <location>
        <position position="1"/>
    </location>
</feature>
<proteinExistence type="predicted"/>
<evidence type="ECO:0000313" key="1">
    <source>
        <dbReference type="EMBL" id="PNX63482.1"/>
    </source>
</evidence>
<evidence type="ECO:0000313" key="2">
    <source>
        <dbReference type="Proteomes" id="UP000236291"/>
    </source>
</evidence>
<gene>
    <name evidence="1" type="ORF">L195_g061651</name>
</gene>
<reference evidence="1 2" key="1">
    <citation type="journal article" date="2014" name="Am. J. Bot.">
        <title>Genome assembly and annotation for red clover (Trifolium pratense; Fabaceae).</title>
        <authorList>
            <person name="Istvanek J."/>
            <person name="Jaros M."/>
            <person name="Krenek A."/>
            <person name="Repkova J."/>
        </authorList>
    </citation>
    <scope>NUCLEOTIDE SEQUENCE [LARGE SCALE GENOMIC DNA]</scope>
    <source>
        <strain evidence="2">cv. Tatra</strain>
        <tissue evidence="1">Young leaves</tissue>
    </source>
</reference>
<dbReference type="EMBL" id="ASHM01155771">
    <property type="protein sequence ID" value="PNX63482.1"/>
    <property type="molecule type" value="Genomic_DNA"/>
</dbReference>
<reference evidence="1 2" key="2">
    <citation type="journal article" date="2017" name="Front. Plant Sci.">
        <title>Gene Classification and Mining of Molecular Markers Useful in Red Clover (Trifolium pratense) Breeding.</title>
        <authorList>
            <person name="Istvanek J."/>
            <person name="Dluhosova J."/>
            <person name="Dluhos P."/>
            <person name="Patkova L."/>
            <person name="Nedelnik J."/>
            <person name="Repkova J."/>
        </authorList>
    </citation>
    <scope>NUCLEOTIDE SEQUENCE [LARGE SCALE GENOMIC DNA]</scope>
    <source>
        <strain evidence="2">cv. Tatra</strain>
        <tissue evidence="1">Young leaves</tissue>
    </source>
</reference>
<organism evidence="1 2">
    <name type="scientific">Trifolium pratense</name>
    <name type="common">Red clover</name>
    <dbReference type="NCBI Taxonomy" id="57577"/>
    <lineage>
        <taxon>Eukaryota</taxon>
        <taxon>Viridiplantae</taxon>
        <taxon>Streptophyta</taxon>
        <taxon>Embryophyta</taxon>
        <taxon>Tracheophyta</taxon>
        <taxon>Spermatophyta</taxon>
        <taxon>Magnoliopsida</taxon>
        <taxon>eudicotyledons</taxon>
        <taxon>Gunneridae</taxon>
        <taxon>Pentapetalae</taxon>
        <taxon>rosids</taxon>
        <taxon>fabids</taxon>
        <taxon>Fabales</taxon>
        <taxon>Fabaceae</taxon>
        <taxon>Papilionoideae</taxon>
        <taxon>50 kb inversion clade</taxon>
        <taxon>NPAAA clade</taxon>
        <taxon>Hologalegina</taxon>
        <taxon>IRL clade</taxon>
        <taxon>Trifolieae</taxon>
        <taxon>Trifolium</taxon>
    </lineage>
</organism>
<protein>
    <submittedName>
        <fullName evidence="1">Uncharacterized protein</fullName>
    </submittedName>
</protein>
<accession>A0A2K3KB28</accession>